<dbReference type="Gene3D" id="3.30.70.100">
    <property type="match status" value="1"/>
</dbReference>
<protein>
    <submittedName>
        <fullName evidence="2">Quinol monooxygenase YgiN</fullName>
    </submittedName>
</protein>
<dbReference type="PANTHER" id="PTHR33336:SF3">
    <property type="entry name" value="ABM DOMAIN-CONTAINING PROTEIN"/>
    <property type="match status" value="1"/>
</dbReference>
<sequence>MIFICVRFPVKPEHADQWPEISREFTEATRAEPGNLFFEWARNVEDPNEYIVIEGFQDDAAEAHVTADHFKKAQAELPQYLVRTPKVRNMQIPGEHWDDLGEFTVS</sequence>
<dbReference type="RefSeq" id="WP_091066435.1">
    <property type="nucleotide sequence ID" value="NZ_FNCF01000006.1"/>
</dbReference>
<proteinExistence type="predicted"/>
<dbReference type="EMBL" id="FNCF01000006">
    <property type="protein sequence ID" value="SDG81727.1"/>
    <property type="molecule type" value="Genomic_DNA"/>
</dbReference>
<dbReference type="InterPro" id="IPR050744">
    <property type="entry name" value="AI-2_Isomerase_LsrG"/>
</dbReference>
<feature type="domain" description="ABM" evidence="1">
    <location>
        <begin position="2"/>
        <end position="92"/>
    </location>
</feature>
<organism evidence="2 3">
    <name type="scientific">Klenkia brasiliensis</name>
    <dbReference type="NCBI Taxonomy" id="333142"/>
    <lineage>
        <taxon>Bacteria</taxon>
        <taxon>Bacillati</taxon>
        <taxon>Actinomycetota</taxon>
        <taxon>Actinomycetes</taxon>
        <taxon>Geodermatophilales</taxon>
        <taxon>Geodermatophilaceae</taxon>
        <taxon>Klenkia</taxon>
    </lineage>
</organism>
<dbReference type="SUPFAM" id="SSF54909">
    <property type="entry name" value="Dimeric alpha+beta barrel"/>
    <property type="match status" value="1"/>
</dbReference>
<gene>
    <name evidence="2" type="ORF">SAMN05660324_3594</name>
</gene>
<dbReference type="GO" id="GO:0004497">
    <property type="term" value="F:monooxygenase activity"/>
    <property type="evidence" value="ECO:0007669"/>
    <property type="project" value="UniProtKB-KW"/>
</dbReference>
<evidence type="ECO:0000313" key="2">
    <source>
        <dbReference type="EMBL" id="SDG81727.1"/>
    </source>
</evidence>
<evidence type="ECO:0000313" key="3">
    <source>
        <dbReference type="Proteomes" id="UP000198863"/>
    </source>
</evidence>
<keyword evidence="2" id="KW-0503">Monooxygenase</keyword>
<reference evidence="3" key="1">
    <citation type="submission" date="2016-10" db="EMBL/GenBank/DDBJ databases">
        <authorList>
            <person name="Varghese N."/>
            <person name="Submissions S."/>
        </authorList>
    </citation>
    <scope>NUCLEOTIDE SEQUENCE [LARGE SCALE GENOMIC DNA]</scope>
    <source>
        <strain evidence="3">DSM 44526</strain>
    </source>
</reference>
<dbReference type="OrthoDB" id="8452260at2"/>
<dbReference type="PROSITE" id="PS51725">
    <property type="entry name" value="ABM"/>
    <property type="match status" value="1"/>
</dbReference>
<accession>A0A1G7XCA7</accession>
<keyword evidence="2" id="KW-0560">Oxidoreductase</keyword>
<keyword evidence="3" id="KW-1185">Reference proteome</keyword>
<dbReference type="Pfam" id="PF03992">
    <property type="entry name" value="ABM"/>
    <property type="match status" value="1"/>
</dbReference>
<dbReference type="Proteomes" id="UP000198863">
    <property type="component" value="Unassembled WGS sequence"/>
</dbReference>
<name>A0A1G7XCA7_9ACTN</name>
<dbReference type="InterPro" id="IPR011008">
    <property type="entry name" value="Dimeric_a/b-barrel"/>
</dbReference>
<dbReference type="AlphaFoldDB" id="A0A1G7XCA7"/>
<dbReference type="InterPro" id="IPR007138">
    <property type="entry name" value="ABM_dom"/>
</dbReference>
<evidence type="ECO:0000259" key="1">
    <source>
        <dbReference type="PROSITE" id="PS51725"/>
    </source>
</evidence>
<dbReference type="PANTHER" id="PTHR33336">
    <property type="entry name" value="QUINOL MONOOXYGENASE YGIN-RELATED"/>
    <property type="match status" value="1"/>
</dbReference>